<dbReference type="PATRIC" id="fig|431306.5.peg.2248"/>
<sequence length="264" mass="30133">MTQPLPPLTSGVPVTDKTDQTTTTDCPACHDHKASLSFSKDGYDLFRCPDCDFLFVHPYPSNATLIDFYETTYRGASSEFYPKSFSRRWRGWWRSLQFIRYVRGRDVLDLGCGGGFMVEAFNRLGARASGLDISQNSIAYARQLVPQSQFYCEDLTTFRKRNLTFDFVFSSEVLEHLPGPTEFMETLAAITRPNGYVYVSAPDIGHPAVPQNLPSWSDICPPEHLQFFNHNNLLMVFRQYGFVMEKTMKSRTPAHSVIFRRACS</sequence>
<dbReference type="RefSeq" id="WP_083503617.1">
    <property type="nucleotide sequence ID" value="NZ_LN609302.1"/>
</dbReference>
<dbReference type="EMBL" id="WOTE01000002">
    <property type="protein sequence ID" value="NHO39133.1"/>
    <property type="molecule type" value="Genomic_DNA"/>
</dbReference>
<dbReference type="EMBL" id="LN609302">
    <property type="protein sequence ID" value="CEF56781.1"/>
    <property type="molecule type" value="Genomic_DNA"/>
</dbReference>
<dbReference type="PANTHER" id="PTHR43861">
    <property type="entry name" value="TRANS-ACONITATE 2-METHYLTRANSFERASE-RELATED"/>
    <property type="match status" value="1"/>
</dbReference>
<keyword evidence="1" id="KW-0489">Methyltransferase</keyword>
<dbReference type="InterPro" id="IPR029063">
    <property type="entry name" value="SAM-dependent_MTases_sf"/>
</dbReference>
<name>A0A0U5F971_9PROT</name>
<accession>A0A0U5F971</accession>
<dbReference type="SUPFAM" id="SSF53335">
    <property type="entry name" value="S-adenosyl-L-methionine-dependent methyltransferases"/>
    <property type="match status" value="1"/>
</dbReference>
<dbReference type="EC" id="2.1.1.114" evidence="1"/>
<dbReference type="GO" id="GO:0032259">
    <property type="term" value="P:methylation"/>
    <property type="evidence" value="ECO:0007669"/>
    <property type="project" value="UniProtKB-KW"/>
</dbReference>
<dbReference type="GO" id="GO:0010420">
    <property type="term" value="F:polyprenyldihydroxybenzoate methyltransferase activity"/>
    <property type="evidence" value="ECO:0007669"/>
    <property type="project" value="UniProtKB-EC"/>
</dbReference>
<dbReference type="Pfam" id="PF13489">
    <property type="entry name" value="Methyltransf_23"/>
    <property type="match status" value="1"/>
</dbReference>
<evidence type="ECO:0000313" key="4">
    <source>
        <dbReference type="Proteomes" id="UP000657200"/>
    </source>
</evidence>
<reference evidence="1" key="2">
    <citation type="submission" date="2014-09" db="EMBL/GenBank/DDBJ databases">
        <authorList>
            <person name="Magalhaes I.L.F."/>
            <person name="Oliveira U."/>
            <person name="Santos F.R."/>
            <person name="Vidigal T.H.D.A."/>
            <person name="Brescovit A.D."/>
            <person name="Santos A.J."/>
        </authorList>
    </citation>
    <scope>NUCLEOTIDE SEQUENCE</scope>
    <source>
        <strain evidence="1">LMG 23848T</strain>
    </source>
</reference>
<dbReference type="AlphaFoldDB" id="A0A0U5F971"/>
<dbReference type="Proteomes" id="UP000657200">
    <property type="component" value="Unassembled WGS sequence"/>
</dbReference>
<keyword evidence="4" id="KW-1185">Reference proteome</keyword>
<dbReference type="Proteomes" id="UP000068250">
    <property type="component" value="Chromosome I"/>
</dbReference>
<evidence type="ECO:0000313" key="2">
    <source>
        <dbReference type="EMBL" id="NHO39133.1"/>
    </source>
</evidence>
<evidence type="ECO:0000313" key="3">
    <source>
        <dbReference type="Proteomes" id="UP000068250"/>
    </source>
</evidence>
<dbReference type="CDD" id="cd02440">
    <property type="entry name" value="AdoMet_MTases"/>
    <property type="match status" value="1"/>
</dbReference>
<dbReference type="OrthoDB" id="7248832at2"/>
<keyword evidence="1" id="KW-0808">Transferase</keyword>
<protein>
    <submittedName>
        <fullName evidence="2">Methyltransferase domain-containing protein</fullName>
    </submittedName>
    <submittedName>
        <fullName evidence="1">Methyltransferase type 11</fullName>
        <ecNumber evidence="1">2.1.1.114</ecNumber>
    </submittedName>
</protein>
<organism evidence="1 3">
    <name type="scientific">Acetobacter ghanensis</name>
    <dbReference type="NCBI Taxonomy" id="431306"/>
    <lineage>
        <taxon>Bacteria</taxon>
        <taxon>Pseudomonadati</taxon>
        <taxon>Pseudomonadota</taxon>
        <taxon>Alphaproteobacteria</taxon>
        <taxon>Acetobacterales</taxon>
        <taxon>Acetobacteraceae</taxon>
        <taxon>Acetobacter</taxon>
    </lineage>
</organism>
<proteinExistence type="predicted"/>
<gene>
    <name evidence="1" type="ORF">AGA_2179</name>
    <name evidence="2" type="ORF">GOB80_05410</name>
</gene>
<reference evidence="3" key="1">
    <citation type="submission" date="2014-09" db="EMBL/GenBank/DDBJ databases">
        <authorList>
            <person name="Illeghems K.G."/>
        </authorList>
    </citation>
    <scope>NUCLEOTIDE SEQUENCE [LARGE SCALE GENOMIC DNA]</scope>
    <source>
        <strain evidence="3">LMG 23848T</strain>
    </source>
</reference>
<evidence type="ECO:0000313" key="1">
    <source>
        <dbReference type="EMBL" id="CEF56781.1"/>
    </source>
</evidence>
<reference evidence="2 4" key="3">
    <citation type="journal article" date="2020" name="Int. J. Syst. Evol. Microbiol.">
        <title>Novel acetic acid bacteria from cider fermentations: Acetobacter conturbans sp. nov. and Acetobacter fallax sp. nov.</title>
        <authorList>
            <person name="Sombolestani A.S."/>
            <person name="Cleenwerck I."/>
            <person name="Cnockaert M."/>
            <person name="Borremans W."/>
            <person name="Wieme A.D."/>
            <person name="De Vuyst L."/>
            <person name="Vandamme P."/>
        </authorList>
    </citation>
    <scope>NUCLEOTIDE SEQUENCE [LARGE SCALE GENOMIC DNA]</scope>
    <source>
        <strain evidence="2 4">LMG 23848</strain>
    </source>
</reference>
<dbReference type="STRING" id="431306.AGA_2179"/>
<dbReference type="Gene3D" id="3.40.50.150">
    <property type="entry name" value="Vaccinia Virus protein VP39"/>
    <property type="match status" value="1"/>
</dbReference>